<evidence type="ECO:0000313" key="3">
    <source>
        <dbReference type="Proteomes" id="UP000325255"/>
    </source>
</evidence>
<keyword evidence="3" id="KW-1185">Reference proteome</keyword>
<comment type="caution">
    <text evidence="2">The sequence shown here is derived from an EMBL/GenBank/DDBJ whole genome shotgun (WGS) entry which is preliminary data.</text>
</comment>
<sequence length="254" mass="26298">MPVSIVARRRVLRQVPLLGGLALLVSACATHVRSTGTYGAVATGAPLQRPEIVLVEEFAVDPSEVHLDTSLRARLTRGLEGTQPDTRRAQEAARVRGVAAATLVGRIQAMGLPAAVVAIGTTPHERAVLVRGQVVDIDEGNRTRRTLIGFGAGKSVVGADVQVYYAAPGQRPALLQTFEADVDSGRMPGMATTMGVGAAAGHLATSAAVSGGLHVASENRKADPEDQAKKLGNCVADALGAVFRREGWIATTGG</sequence>
<protein>
    <submittedName>
        <fullName evidence="2">DUF4410 domain-containing protein</fullName>
    </submittedName>
</protein>
<dbReference type="Proteomes" id="UP000325255">
    <property type="component" value="Unassembled WGS sequence"/>
</dbReference>
<keyword evidence="1" id="KW-0732">Signal</keyword>
<evidence type="ECO:0000313" key="2">
    <source>
        <dbReference type="EMBL" id="KAA5612593.1"/>
    </source>
</evidence>
<reference evidence="2 3" key="1">
    <citation type="submission" date="2019-09" db="EMBL/GenBank/DDBJ databases">
        <title>Genome sequence of Rhodovastum atsumiense, a diverse member of the Acetobacteraceae family of non-sulfur purple photosynthetic bacteria.</title>
        <authorList>
            <person name="Meyer T."/>
            <person name="Kyndt J."/>
        </authorList>
    </citation>
    <scope>NUCLEOTIDE SEQUENCE [LARGE SCALE GENOMIC DNA]</scope>
    <source>
        <strain evidence="2 3">DSM 21279</strain>
    </source>
</reference>
<dbReference type="InterPro" id="IPR025522">
    <property type="entry name" value="DUF4410"/>
</dbReference>
<feature type="chain" id="PRO_5024365979" evidence="1">
    <location>
        <begin position="28"/>
        <end position="254"/>
    </location>
</feature>
<accession>A0A5M6IW83</accession>
<organism evidence="2 3">
    <name type="scientific">Rhodovastum atsumiense</name>
    <dbReference type="NCBI Taxonomy" id="504468"/>
    <lineage>
        <taxon>Bacteria</taxon>
        <taxon>Pseudomonadati</taxon>
        <taxon>Pseudomonadota</taxon>
        <taxon>Alphaproteobacteria</taxon>
        <taxon>Acetobacterales</taxon>
        <taxon>Acetobacteraceae</taxon>
        <taxon>Rhodovastum</taxon>
    </lineage>
</organism>
<evidence type="ECO:0000256" key="1">
    <source>
        <dbReference type="SAM" id="SignalP"/>
    </source>
</evidence>
<gene>
    <name evidence="2" type="ORF">F1189_09060</name>
</gene>
<dbReference type="Pfam" id="PF14366">
    <property type="entry name" value="DUF4410"/>
    <property type="match status" value="1"/>
</dbReference>
<dbReference type="EMBL" id="VWPK01000011">
    <property type="protein sequence ID" value="KAA5612593.1"/>
    <property type="molecule type" value="Genomic_DNA"/>
</dbReference>
<proteinExistence type="predicted"/>
<feature type="signal peptide" evidence="1">
    <location>
        <begin position="1"/>
        <end position="27"/>
    </location>
</feature>
<dbReference type="OrthoDB" id="5561889at2"/>
<dbReference type="AlphaFoldDB" id="A0A5M6IW83"/>
<dbReference type="RefSeq" id="WP_150040408.1">
    <property type="nucleotide sequence ID" value="NZ_OW485601.1"/>
</dbReference>
<name>A0A5M6IW83_9PROT</name>